<dbReference type="InterPro" id="IPR027417">
    <property type="entry name" value="P-loop_NTPase"/>
</dbReference>
<evidence type="ECO:0000313" key="2">
    <source>
        <dbReference type="Proteomes" id="UP000026915"/>
    </source>
</evidence>
<dbReference type="AlphaFoldDB" id="A0A061GGP0"/>
<dbReference type="Proteomes" id="UP000026915">
    <property type="component" value="Chromosome 6"/>
</dbReference>
<dbReference type="eggNOG" id="KOG1384">
    <property type="taxonomic scope" value="Eukaryota"/>
</dbReference>
<keyword evidence="2" id="KW-1185">Reference proteome</keyword>
<evidence type="ECO:0000313" key="1">
    <source>
        <dbReference type="EMBL" id="EOY26189.1"/>
    </source>
</evidence>
<dbReference type="STRING" id="3641.A0A061GGP0"/>
<dbReference type="Gramene" id="EOY26189">
    <property type="protein sequence ID" value="EOY26189"/>
    <property type="gene ID" value="TCM_027607"/>
</dbReference>
<organism evidence="1 2">
    <name type="scientific">Theobroma cacao</name>
    <name type="common">Cacao</name>
    <name type="synonym">Cocoa</name>
    <dbReference type="NCBI Taxonomy" id="3641"/>
    <lineage>
        <taxon>Eukaryota</taxon>
        <taxon>Viridiplantae</taxon>
        <taxon>Streptophyta</taxon>
        <taxon>Embryophyta</taxon>
        <taxon>Tracheophyta</taxon>
        <taxon>Spermatophyta</taxon>
        <taxon>Magnoliopsida</taxon>
        <taxon>eudicotyledons</taxon>
        <taxon>Gunneridae</taxon>
        <taxon>Pentapetalae</taxon>
        <taxon>rosids</taxon>
        <taxon>malvids</taxon>
        <taxon>Malvales</taxon>
        <taxon>Malvaceae</taxon>
        <taxon>Byttnerioideae</taxon>
        <taxon>Theobroma</taxon>
    </lineage>
</organism>
<reference evidence="1 2" key="1">
    <citation type="journal article" date="2013" name="Genome Biol.">
        <title>The genome sequence of the most widely cultivated cacao type and its use to identify candidate genes regulating pod color.</title>
        <authorList>
            <person name="Motamayor J.C."/>
            <person name="Mockaitis K."/>
            <person name="Schmutz J."/>
            <person name="Haiminen N."/>
            <person name="Iii D.L."/>
            <person name="Cornejo O."/>
            <person name="Findley S.D."/>
            <person name="Zheng P."/>
            <person name="Utro F."/>
            <person name="Royaert S."/>
            <person name="Saski C."/>
            <person name="Jenkins J."/>
            <person name="Podicheti R."/>
            <person name="Zhao M."/>
            <person name="Scheffler B.E."/>
            <person name="Stack J.C."/>
            <person name="Feltus F.A."/>
            <person name="Mustiga G.M."/>
            <person name="Amores F."/>
            <person name="Phillips W."/>
            <person name="Marelli J.P."/>
            <person name="May G.D."/>
            <person name="Shapiro H."/>
            <person name="Ma J."/>
            <person name="Bustamante C.D."/>
            <person name="Schnell R.J."/>
            <person name="Main D."/>
            <person name="Gilbert D."/>
            <person name="Parida L."/>
            <person name="Kuhn D.N."/>
        </authorList>
    </citation>
    <scope>NUCLEOTIDE SEQUENCE [LARGE SCALE GENOMIC DNA]</scope>
    <source>
        <strain evidence="2">cv. Matina 1-6</strain>
    </source>
</reference>
<dbReference type="InParanoid" id="A0A061GGP0"/>
<sequence>MDPIGSRKLRLAINLATHFPIEIINANSMQVYQGVLHHLLGIVSSNVKFTIKKFRDMQFLLLKELKSISIFFVVQPIVISKRKKFFKTELPQTSINIDFSIFI</sequence>
<dbReference type="Gene3D" id="3.40.50.300">
    <property type="entry name" value="P-loop containing nucleotide triphosphate hydrolases"/>
    <property type="match status" value="1"/>
</dbReference>
<protein>
    <submittedName>
        <fullName evidence="1">Uncharacterized protein</fullName>
    </submittedName>
</protein>
<dbReference type="HOGENOM" id="CLU_178864_0_0_1"/>
<accession>A0A061GGP0</accession>
<gene>
    <name evidence="1" type="ORF">TCM_027607</name>
</gene>
<proteinExistence type="predicted"/>
<name>A0A061GGP0_THECC</name>
<dbReference type="EMBL" id="CM001884">
    <property type="protein sequence ID" value="EOY26189.1"/>
    <property type="molecule type" value="Genomic_DNA"/>
</dbReference>